<evidence type="ECO:0000313" key="2">
    <source>
        <dbReference type="Proteomes" id="UP000017981"/>
    </source>
</evidence>
<reference evidence="1 2" key="1">
    <citation type="submission" date="2013-01" db="EMBL/GenBank/DDBJ databases">
        <authorList>
            <person name="Bench S."/>
        </authorList>
    </citation>
    <scope>NUCLEOTIDE SEQUENCE [LARGE SCALE GENOMIC DNA]</scope>
    <source>
        <strain evidence="1 2">WH 0005</strain>
    </source>
</reference>
<gene>
    <name evidence="1" type="ORF">CWATWH0005_2992</name>
</gene>
<dbReference type="AlphaFoldDB" id="T2IZM0"/>
<accession>T2IZM0</accession>
<evidence type="ECO:0000313" key="1">
    <source>
        <dbReference type="EMBL" id="CCQ57575.1"/>
    </source>
</evidence>
<dbReference type="EMBL" id="CAQL01000843">
    <property type="protein sequence ID" value="CCQ57575.1"/>
    <property type="molecule type" value="Genomic_DNA"/>
</dbReference>
<dbReference type="Proteomes" id="UP000017981">
    <property type="component" value="Unassembled WGS sequence"/>
</dbReference>
<reference evidence="1 2" key="2">
    <citation type="submission" date="2013-09" db="EMBL/GenBank/DDBJ databases">
        <title>Whole genome comparison of six Crocosphaera watsonii strains with differing phenotypes.</title>
        <authorList>
            <person name="Bench S.R."/>
            <person name="Heller P."/>
            <person name="Frank I."/>
            <person name="Arciniega M."/>
            <person name="Shilova I.N."/>
            <person name="Zehr J.P."/>
        </authorList>
    </citation>
    <scope>NUCLEOTIDE SEQUENCE [LARGE SCALE GENOMIC DNA]</scope>
    <source>
        <strain evidence="1 2">WH 0005</strain>
    </source>
</reference>
<comment type="caution">
    <text evidence="1">The sequence shown here is derived from an EMBL/GenBank/DDBJ whole genome shotgun (WGS) entry which is preliminary data.</text>
</comment>
<sequence>MPTVPMFNDLDGDGGQVFNSLINFKNIPSCPPEKPQAISS</sequence>
<organism evidence="1 2">
    <name type="scientific">Crocosphaera watsonii WH 0005</name>
    <dbReference type="NCBI Taxonomy" id="423472"/>
    <lineage>
        <taxon>Bacteria</taxon>
        <taxon>Bacillati</taxon>
        <taxon>Cyanobacteriota</taxon>
        <taxon>Cyanophyceae</taxon>
        <taxon>Oscillatoriophycideae</taxon>
        <taxon>Chroococcales</taxon>
        <taxon>Aphanothecaceae</taxon>
        <taxon>Crocosphaera</taxon>
    </lineage>
</organism>
<name>T2IZM0_CROWT</name>
<protein>
    <submittedName>
        <fullName evidence="1">Uncharacterized protein</fullName>
    </submittedName>
</protein>
<proteinExistence type="predicted"/>